<dbReference type="KEGG" id="fiy:BN1229_v1_2253"/>
<reference evidence="2" key="1">
    <citation type="submission" date="2015-02" db="EMBL/GenBank/DDBJ databases">
        <authorList>
            <person name="Chooi Y.-H."/>
        </authorList>
    </citation>
    <scope>NUCLEOTIDE SEQUENCE [LARGE SCALE GENOMIC DNA]</scope>
    <source>
        <strain evidence="2">strain Y</strain>
    </source>
</reference>
<accession>A0A0D6JGP3</accession>
<protein>
    <submittedName>
        <fullName evidence="1">Uncharacterized protein</fullName>
    </submittedName>
</protein>
<evidence type="ECO:0000313" key="1">
    <source>
        <dbReference type="EMBL" id="CPR19639.1"/>
    </source>
</evidence>
<keyword evidence="2" id="KW-1185">Reference proteome</keyword>
<dbReference type="AlphaFoldDB" id="A0A0D6JGP3"/>
<dbReference type="EMBL" id="LN829119">
    <property type="protein sequence ID" value="CPR19639.1"/>
    <property type="molecule type" value="Genomic_DNA"/>
</dbReference>
<proteinExistence type="predicted"/>
<gene>
    <name evidence="1" type="ORF">YBN1229_v1_2253</name>
</gene>
<evidence type="ECO:0000313" key="2">
    <source>
        <dbReference type="Proteomes" id="UP000033187"/>
    </source>
</evidence>
<organism evidence="1 2">
    <name type="scientific">Candidatus Filomicrobium marinum</name>
    <dbReference type="NCBI Taxonomy" id="1608628"/>
    <lineage>
        <taxon>Bacteria</taxon>
        <taxon>Pseudomonadati</taxon>
        <taxon>Pseudomonadota</taxon>
        <taxon>Alphaproteobacteria</taxon>
        <taxon>Hyphomicrobiales</taxon>
        <taxon>Hyphomicrobiaceae</taxon>
        <taxon>Filomicrobium</taxon>
    </lineage>
</organism>
<dbReference type="KEGG" id="fil:BN1229_v1_2254"/>
<dbReference type="Proteomes" id="UP000033187">
    <property type="component" value="Chromosome 1"/>
</dbReference>
<name>A0A0D6JGP3_9HYPH</name>
<sequence>MCLAFQFGDLVGVALAAMRANWPIRPALRFQMRAGCGVVMKNWICEINRHGQSPLLISH</sequence>